<dbReference type="Pfam" id="PF02823">
    <property type="entry name" value="ATP-synt_DE_N"/>
    <property type="match status" value="1"/>
</dbReference>
<comment type="similarity">
    <text evidence="2 8 9">Belongs to the ATPase epsilon chain family.</text>
</comment>
<comment type="function">
    <text evidence="8">Produces ATP from ADP in the presence of a proton gradient across the membrane.</text>
</comment>
<evidence type="ECO:0000256" key="7">
    <source>
        <dbReference type="ARBA" id="ARBA00023310"/>
    </source>
</evidence>
<comment type="caution">
    <text evidence="13">The sequence shown here is derived from an EMBL/GenBank/DDBJ whole genome shotgun (WGS) entry which is preliminary data.</text>
</comment>
<evidence type="ECO:0000259" key="12">
    <source>
        <dbReference type="Pfam" id="PF02823"/>
    </source>
</evidence>
<dbReference type="SUPFAM" id="SSF51344">
    <property type="entry name" value="Epsilon subunit of F1F0-ATP synthase N-terminal domain"/>
    <property type="match status" value="1"/>
</dbReference>
<keyword evidence="5 8" id="KW-0472">Membrane</keyword>
<dbReference type="GO" id="GO:0046933">
    <property type="term" value="F:proton-transporting ATP synthase activity, rotational mechanism"/>
    <property type="evidence" value="ECO:0007669"/>
    <property type="project" value="UniProtKB-UniRule"/>
</dbReference>
<keyword evidence="8" id="KW-0375">Hydrogen ion transport</keyword>
<dbReference type="GO" id="GO:0045259">
    <property type="term" value="C:proton-transporting ATP synthase complex"/>
    <property type="evidence" value="ECO:0007669"/>
    <property type="project" value="UniProtKB-KW"/>
</dbReference>
<reference evidence="13 14" key="1">
    <citation type="journal article" date="2015" name="Nature">
        <title>rRNA introns, odd ribosomes, and small enigmatic genomes across a large radiation of phyla.</title>
        <authorList>
            <person name="Brown C.T."/>
            <person name="Hug L.A."/>
            <person name="Thomas B.C."/>
            <person name="Sharon I."/>
            <person name="Castelle C.J."/>
            <person name="Singh A."/>
            <person name="Wilkins M.J."/>
            <person name="Williams K.H."/>
            <person name="Banfield J.F."/>
        </authorList>
    </citation>
    <scope>NUCLEOTIDE SEQUENCE [LARGE SCALE GENOMIC DNA]</scope>
</reference>
<evidence type="ECO:0000256" key="2">
    <source>
        <dbReference type="ARBA" id="ARBA00005712"/>
    </source>
</evidence>
<dbReference type="NCBIfam" id="TIGR01216">
    <property type="entry name" value="ATP_synt_epsi"/>
    <property type="match status" value="1"/>
</dbReference>
<evidence type="ECO:0000259" key="11">
    <source>
        <dbReference type="Pfam" id="PF00401"/>
    </source>
</evidence>
<feature type="domain" description="ATP synthase epsilon subunit C-terminal" evidence="11">
    <location>
        <begin position="88"/>
        <end position="133"/>
    </location>
</feature>
<dbReference type="PANTHER" id="PTHR13822:SF10">
    <property type="entry name" value="ATP SYNTHASE EPSILON CHAIN, CHLOROPLASTIC"/>
    <property type="match status" value="1"/>
</dbReference>
<keyword evidence="7 8" id="KW-0066">ATP synthesis</keyword>
<protein>
    <recommendedName>
        <fullName evidence="8">ATP synthase epsilon chain</fullName>
    </recommendedName>
    <alternativeName>
        <fullName evidence="8">ATP synthase F1 sector epsilon subunit</fullName>
    </alternativeName>
    <alternativeName>
        <fullName evidence="8">F-ATPase epsilon subunit</fullName>
    </alternativeName>
</protein>
<accession>A0A0G1RUJ1</accession>
<dbReference type="Pfam" id="PF00401">
    <property type="entry name" value="ATP-synt_DE"/>
    <property type="match status" value="1"/>
</dbReference>
<dbReference type="GO" id="GO:0005524">
    <property type="term" value="F:ATP binding"/>
    <property type="evidence" value="ECO:0007669"/>
    <property type="project" value="UniProtKB-UniRule"/>
</dbReference>
<evidence type="ECO:0000256" key="1">
    <source>
        <dbReference type="ARBA" id="ARBA00004202"/>
    </source>
</evidence>
<feature type="coiled-coil region" evidence="10">
    <location>
        <begin position="92"/>
        <end position="137"/>
    </location>
</feature>
<dbReference type="GO" id="GO:0005886">
    <property type="term" value="C:plasma membrane"/>
    <property type="evidence" value="ECO:0007669"/>
    <property type="project" value="UniProtKB-SubCell"/>
</dbReference>
<evidence type="ECO:0000256" key="6">
    <source>
        <dbReference type="ARBA" id="ARBA00023196"/>
    </source>
</evidence>
<gene>
    <name evidence="8" type="primary">atpC</name>
    <name evidence="13" type="ORF">UX85_C0007G0053</name>
</gene>
<organism evidence="13 14">
    <name type="scientific">Candidatus Beckwithbacteria bacterium GW2011_GWB1_47_15</name>
    <dbReference type="NCBI Taxonomy" id="1618371"/>
    <lineage>
        <taxon>Bacteria</taxon>
        <taxon>Candidatus Beckwithiibacteriota</taxon>
    </lineage>
</organism>
<dbReference type="Proteomes" id="UP000033860">
    <property type="component" value="Unassembled WGS sequence"/>
</dbReference>
<evidence type="ECO:0000313" key="14">
    <source>
        <dbReference type="Proteomes" id="UP000033860"/>
    </source>
</evidence>
<evidence type="ECO:0000313" key="13">
    <source>
        <dbReference type="EMBL" id="KKU60766.1"/>
    </source>
</evidence>
<keyword evidence="6 8" id="KW-0139">CF(1)</keyword>
<keyword evidence="4 8" id="KW-0406">Ion transport</keyword>
<evidence type="ECO:0000256" key="8">
    <source>
        <dbReference type="HAMAP-Rule" id="MF_00530"/>
    </source>
</evidence>
<dbReference type="PANTHER" id="PTHR13822">
    <property type="entry name" value="ATP SYNTHASE DELTA/EPSILON CHAIN"/>
    <property type="match status" value="1"/>
</dbReference>
<name>A0A0G1RUJ1_9BACT</name>
<keyword evidence="8" id="KW-1003">Cell membrane</keyword>
<dbReference type="CDD" id="cd12152">
    <property type="entry name" value="F1-ATPase_delta"/>
    <property type="match status" value="1"/>
</dbReference>
<comment type="subunit">
    <text evidence="8 9">F-type ATPases have 2 components, CF(1) - the catalytic core - and CF(0) - the membrane proton channel. CF(1) has five subunits: alpha(3), beta(3), gamma(1), delta(1), epsilon(1). CF(0) has three main subunits: a, b and c.</text>
</comment>
<dbReference type="HAMAP" id="MF_00530">
    <property type="entry name" value="ATP_synth_epsil_bac"/>
    <property type="match status" value="1"/>
</dbReference>
<evidence type="ECO:0000256" key="3">
    <source>
        <dbReference type="ARBA" id="ARBA00022448"/>
    </source>
</evidence>
<evidence type="ECO:0000256" key="4">
    <source>
        <dbReference type="ARBA" id="ARBA00023065"/>
    </source>
</evidence>
<comment type="subcellular location">
    <subcellularLocation>
        <location evidence="1 8">Cell membrane</location>
        <topology evidence="1 8">Peripheral membrane protein</topology>
    </subcellularLocation>
</comment>
<dbReference type="InterPro" id="IPR036771">
    <property type="entry name" value="ATPsynth_dsu/esu_N"/>
</dbReference>
<evidence type="ECO:0000256" key="9">
    <source>
        <dbReference type="RuleBase" id="RU003656"/>
    </source>
</evidence>
<dbReference type="Gene3D" id="2.60.15.10">
    <property type="entry name" value="F0F1 ATP synthase delta/epsilon subunit, N-terminal"/>
    <property type="match status" value="1"/>
</dbReference>
<dbReference type="InterPro" id="IPR020546">
    <property type="entry name" value="ATP_synth_F1_dsu/esu_N"/>
</dbReference>
<dbReference type="InterPro" id="IPR020547">
    <property type="entry name" value="ATP_synth_F1_esu_C"/>
</dbReference>
<dbReference type="SUPFAM" id="SSF46604">
    <property type="entry name" value="Epsilon subunit of F1F0-ATP synthase C-terminal domain"/>
    <property type="match status" value="1"/>
</dbReference>
<dbReference type="InterPro" id="IPR001469">
    <property type="entry name" value="ATP_synth_F1_dsu/esu"/>
</dbReference>
<feature type="domain" description="ATP synthase F1 complex delta/epsilon subunit N-terminal" evidence="12">
    <location>
        <begin position="6"/>
        <end position="84"/>
    </location>
</feature>
<evidence type="ECO:0000256" key="10">
    <source>
        <dbReference type="SAM" id="Coils"/>
    </source>
</evidence>
<dbReference type="Gene3D" id="1.20.5.440">
    <property type="entry name" value="ATP synthase delta/epsilon subunit, C-terminal domain"/>
    <property type="match status" value="1"/>
</dbReference>
<sequence>MAAKRLNLNILTQEEHVLSDEVDLVLAPASQGQIGILPGHASLLTQLSAGELFILKGPKMEVFAVSGGFLDIHRDQLTVMADSATRADDLSLAAAEAAKKRAEETLKQNLSDREFSLAEADLRKAVLELKVAKKRRKVYTG</sequence>
<dbReference type="InterPro" id="IPR036794">
    <property type="entry name" value="ATP_F1_dsu/esu_C_sf"/>
</dbReference>
<dbReference type="AlphaFoldDB" id="A0A0G1RUJ1"/>
<dbReference type="EMBL" id="LCNT01000007">
    <property type="protein sequence ID" value="KKU60766.1"/>
    <property type="molecule type" value="Genomic_DNA"/>
</dbReference>
<keyword evidence="10" id="KW-0175">Coiled coil</keyword>
<keyword evidence="3 8" id="KW-0813">Transport</keyword>
<evidence type="ECO:0000256" key="5">
    <source>
        <dbReference type="ARBA" id="ARBA00023136"/>
    </source>
</evidence>
<proteinExistence type="inferred from homology"/>